<evidence type="ECO:0000313" key="8">
    <source>
        <dbReference type="Proteomes" id="UP000004095"/>
    </source>
</evidence>
<dbReference type="PANTHER" id="PTHR30086:SF20">
    <property type="entry name" value="ARGININE EXPORTER PROTEIN ARGO-RELATED"/>
    <property type="match status" value="1"/>
</dbReference>
<dbReference type="OrthoDB" id="679767at2"/>
<organism evidence="7 8">
    <name type="scientific">Microscilla marina ATCC 23134</name>
    <dbReference type="NCBI Taxonomy" id="313606"/>
    <lineage>
        <taxon>Bacteria</taxon>
        <taxon>Pseudomonadati</taxon>
        <taxon>Bacteroidota</taxon>
        <taxon>Cytophagia</taxon>
        <taxon>Cytophagales</taxon>
        <taxon>Microscillaceae</taxon>
        <taxon>Microscilla</taxon>
    </lineage>
</organism>
<dbReference type="PANTHER" id="PTHR30086">
    <property type="entry name" value="ARGININE EXPORTER PROTEIN ARGO"/>
    <property type="match status" value="1"/>
</dbReference>
<proteinExistence type="predicted"/>
<feature type="transmembrane region" description="Helical" evidence="6">
    <location>
        <begin position="37"/>
        <end position="61"/>
    </location>
</feature>
<feature type="transmembrane region" description="Helical" evidence="6">
    <location>
        <begin position="6"/>
        <end position="25"/>
    </location>
</feature>
<reference evidence="7 8" key="1">
    <citation type="submission" date="2007-01" db="EMBL/GenBank/DDBJ databases">
        <authorList>
            <person name="Haygood M."/>
            <person name="Podell S."/>
            <person name="Anderson C."/>
            <person name="Hopkinson B."/>
            <person name="Roe K."/>
            <person name="Barbeau K."/>
            <person name="Gaasterland T."/>
            <person name="Ferriera S."/>
            <person name="Johnson J."/>
            <person name="Kravitz S."/>
            <person name="Beeson K."/>
            <person name="Sutton G."/>
            <person name="Rogers Y.-H."/>
            <person name="Friedman R."/>
            <person name="Frazier M."/>
            <person name="Venter J.C."/>
        </authorList>
    </citation>
    <scope>NUCLEOTIDE SEQUENCE [LARGE SCALE GENOMIC DNA]</scope>
    <source>
        <strain evidence="7 8">ATCC 23134</strain>
    </source>
</reference>
<dbReference type="AlphaFoldDB" id="A1ZED3"/>
<evidence type="ECO:0000313" key="7">
    <source>
        <dbReference type="EMBL" id="EAY31441.1"/>
    </source>
</evidence>
<name>A1ZED3_MICM2</name>
<dbReference type="InterPro" id="IPR001123">
    <property type="entry name" value="LeuE-type"/>
</dbReference>
<dbReference type="GO" id="GO:0015171">
    <property type="term" value="F:amino acid transmembrane transporter activity"/>
    <property type="evidence" value="ECO:0007669"/>
    <property type="project" value="TreeGrafter"/>
</dbReference>
<feature type="transmembrane region" description="Helical" evidence="6">
    <location>
        <begin position="108"/>
        <end position="131"/>
    </location>
</feature>
<evidence type="ECO:0000256" key="6">
    <source>
        <dbReference type="SAM" id="Phobius"/>
    </source>
</evidence>
<comment type="caution">
    <text evidence="7">The sequence shown here is derived from an EMBL/GenBank/DDBJ whole genome shotgun (WGS) entry which is preliminary data.</text>
</comment>
<dbReference type="RefSeq" id="WP_002694019.1">
    <property type="nucleotide sequence ID" value="NZ_AAWS01000003.1"/>
</dbReference>
<feature type="transmembrane region" description="Helical" evidence="6">
    <location>
        <begin position="183"/>
        <end position="203"/>
    </location>
</feature>
<accession>A1ZED3</accession>
<keyword evidence="8" id="KW-1185">Reference proteome</keyword>
<dbReference type="GO" id="GO:0005886">
    <property type="term" value="C:plasma membrane"/>
    <property type="evidence" value="ECO:0007669"/>
    <property type="project" value="UniProtKB-SubCell"/>
</dbReference>
<dbReference type="EMBL" id="AAWS01000003">
    <property type="protein sequence ID" value="EAY31441.1"/>
    <property type="molecule type" value="Genomic_DNA"/>
</dbReference>
<keyword evidence="2" id="KW-1003">Cell membrane</keyword>
<evidence type="ECO:0000256" key="4">
    <source>
        <dbReference type="ARBA" id="ARBA00022989"/>
    </source>
</evidence>
<keyword evidence="5 6" id="KW-0472">Membrane</keyword>
<feature type="transmembrane region" description="Helical" evidence="6">
    <location>
        <begin position="67"/>
        <end position="88"/>
    </location>
</feature>
<keyword evidence="4 6" id="KW-1133">Transmembrane helix</keyword>
<evidence type="ECO:0000256" key="2">
    <source>
        <dbReference type="ARBA" id="ARBA00022475"/>
    </source>
</evidence>
<comment type="subcellular location">
    <subcellularLocation>
        <location evidence="1">Cell membrane</location>
        <topology evidence="1">Multi-pass membrane protein</topology>
    </subcellularLocation>
</comment>
<evidence type="ECO:0000256" key="3">
    <source>
        <dbReference type="ARBA" id="ARBA00022692"/>
    </source>
</evidence>
<evidence type="ECO:0000256" key="5">
    <source>
        <dbReference type="ARBA" id="ARBA00023136"/>
    </source>
</evidence>
<dbReference type="eggNOG" id="COG1280">
    <property type="taxonomic scope" value="Bacteria"/>
</dbReference>
<evidence type="ECO:0000256" key="1">
    <source>
        <dbReference type="ARBA" id="ARBA00004651"/>
    </source>
</evidence>
<feature type="transmembrane region" description="Helical" evidence="6">
    <location>
        <begin position="143"/>
        <end position="163"/>
    </location>
</feature>
<sequence>MIYLQGVLYGVTLALLIGPVFFALLRVSIERGFTSGAWMALGIAISESFVIALVAVGVAQLAETKEFQFYLGIVGGSMMLVFGLLPFFKKVKRRTETENSISKKAQGYRLAIEGFLLNVLNPSVYLFWIGAVAFNSHLKSNEMFSFFAGAITTVFVTDLLKAYLANYIRGYLTEKVLDRVNKIAGAALVCFAFWLFYSAFYGFKMPA</sequence>
<dbReference type="Pfam" id="PF01810">
    <property type="entry name" value="LysE"/>
    <property type="match status" value="1"/>
</dbReference>
<keyword evidence="3 6" id="KW-0812">Transmembrane</keyword>
<protein>
    <submittedName>
        <fullName evidence="7">Translocator protein, LysE family</fullName>
    </submittedName>
</protein>
<dbReference type="Proteomes" id="UP000004095">
    <property type="component" value="Unassembled WGS sequence"/>
</dbReference>
<gene>
    <name evidence="7" type="ORF">M23134_04274</name>
</gene>